<evidence type="ECO:0000313" key="2">
    <source>
        <dbReference type="EMBL" id="CAI9756256.1"/>
    </source>
</evidence>
<dbReference type="AlphaFoldDB" id="A0AAD1YRJ4"/>
<accession>A0AAD1YRJ4</accession>
<reference evidence="2" key="1">
    <citation type="submission" date="2023-05" db="EMBL/GenBank/DDBJ databases">
        <authorList>
            <person name="Huff M."/>
        </authorList>
    </citation>
    <scope>NUCLEOTIDE SEQUENCE</scope>
</reference>
<name>A0AAD1YRJ4_9LAMI</name>
<organism evidence="2 3">
    <name type="scientific">Fraxinus pennsylvanica</name>
    <dbReference type="NCBI Taxonomy" id="56036"/>
    <lineage>
        <taxon>Eukaryota</taxon>
        <taxon>Viridiplantae</taxon>
        <taxon>Streptophyta</taxon>
        <taxon>Embryophyta</taxon>
        <taxon>Tracheophyta</taxon>
        <taxon>Spermatophyta</taxon>
        <taxon>Magnoliopsida</taxon>
        <taxon>eudicotyledons</taxon>
        <taxon>Gunneridae</taxon>
        <taxon>Pentapetalae</taxon>
        <taxon>asterids</taxon>
        <taxon>lamiids</taxon>
        <taxon>Lamiales</taxon>
        <taxon>Oleaceae</taxon>
        <taxon>Oleeae</taxon>
        <taxon>Fraxinus</taxon>
    </lineage>
</organism>
<sequence length="178" mass="19424">MEEEQTELLETQISGEEQEAETEELAQNSLAEDGGERIMENGEQSDMQQIQETERNGTQSDTQPELSASGRELGDEASTSEEQAIEHLMLTRSKAGIFRPKIFADIATMKTSGGAGLHFPHAGDGHRTPSLHFPHASDGHRLCFIQLVADLAGKFGRTTSFGVAGVIVHRLWIPLISP</sequence>
<keyword evidence="3" id="KW-1185">Reference proteome</keyword>
<dbReference type="Proteomes" id="UP000834106">
    <property type="component" value="Chromosome 2"/>
</dbReference>
<proteinExistence type="predicted"/>
<feature type="region of interest" description="Disordered" evidence="1">
    <location>
        <begin position="1"/>
        <end position="81"/>
    </location>
</feature>
<protein>
    <submittedName>
        <fullName evidence="2">Uncharacterized protein</fullName>
    </submittedName>
</protein>
<evidence type="ECO:0000256" key="1">
    <source>
        <dbReference type="SAM" id="MobiDB-lite"/>
    </source>
</evidence>
<feature type="compositionally biased region" description="Polar residues" evidence="1">
    <location>
        <begin position="42"/>
        <end position="66"/>
    </location>
</feature>
<gene>
    <name evidence="2" type="ORF">FPE_LOCUS3686</name>
</gene>
<evidence type="ECO:0000313" key="3">
    <source>
        <dbReference type="Proteomes" id="UP000834106"/>
    </source>
</evidence>
<dbReference type="EMBL" id="OU503037">
    <property type="protein sequence ID" value="CAI9756256.1"/>
    <property type="molecule type" value="Genomic_DNA"/>
</dbReference>